<dbReference type="Proteomes" id="UP000580250">
    <property type="component" value="Unassembled WGS sequence"/>
</dbReference>
<evidence type="ECO:0000313" key="2">
    <source>
        <dbReference type="EMBL" id="CAD2172017.1"/>
    </source>
</evidence>
<gene>
    <name evidence="2" type="ORF">MENT_LOCUS23551</name>
</gene>
<protein>
    <submittedName>
        <fullName evidence="2">Uncharacterized protein</fullName>
    </submittedName>
</protein>
<keyword evidence="1" id="KW-0812">Transmembrane</keyword>
<keyword evidence="1" id="KW-1133">Transmembrane helix</keyword>
<comment type="caution">
    <text evidence="2">The sequence shown here is derived from an EMBL/GenBank/DDBJ whole genome shotgun (WGS) entry which is preliminary data.</text>
</comment>
<organism evidence="2 3">
    <name type="scientific">Meloidogyne enterolobii</name>
    <name type="common">Root-knot nematode worm</name>
    <name type="synonym">Meloidogyne mayaguensis</name>
    <dbReference type="NCBI Taxonomy" id="390850"/>
    <lineage>
        <taxon>Eukaryota</taxon>
        <taxon>Metazoa</taxon>
        <taxon>Ecdysozoa</taxon>
        <taxon>Nematoda</taxon>
        <taxon>Chromadorea</taxon>
        <taxon>Rhabditida</taxon>
        <taxon>Tylenchina</taxon>
        <taxon>Tylenchomorpha</taxon>
        <taxon>Tylenchoidea</taxon>
        <taxon>Meloidogynidae</taxon>
        <taxon>Meloidogyninae</taxon>
        <taxon>Meloidogyne</taxon>
    </lineage>
</organism>
<evidence type="ECO:0000313" key="3">
    <source>
        <dbReference type="Proteomes" id="UP000580250"/>
    </source>
</evidence>
<reference evidence="2 3" key="1">
    <citation type="submission" date="2020-08" db="EMBL/GenBank/DDBJ databases">
        <authorList>
            <person name="Koutsovoulos G."/>
            <person name="Danchin GJ E."/>
        </authorList>
    </citation>
    <scope>NUCLEOTIDE SEQUENCE [LARGE SCALE GENOMIC DNA]</scope>
</reference>
<feature type="transmembrane region" description="Helical" evidence="1">
    <location>
        <begin position="41"/>
        <end position="62"/>
    </location>
</feature>
<evidence type="ECO:0000256" key="1">
    <source>
        <dbReference type="SAM" id="Phobius"/>
    </source>
</evidence>
<proteinExistence type="predicted"/>
<name>A0A6V7VAR2_MELEN</name>
<keyword evidence="1" id="KW-0472">Membrane</keyword>
<dbReference type="AlphaFoldDB" id="A0A6V7VAR2"/>
<dbReference type="EMBL" id="CAJEWN010000194">
    <property type="protein sequence ID" value="CAD2172017.1"/>
    <property type="molecule type" value="Genomic_DNA"/>
</dbReference>
<sequence>MDGWYALENMGEAWKLWKPGVMCSAWWLVVLCMAARSSTWWLSSLLAHPGFFIFEFFLKFFVQAKLLNLWPDGGQWSVEGVWTAVLNMVGQWRNMGPGVVVSSTWLVYMVGGLVYMVDWWMIFRNSKFNKKSKKNKNASQKCECALSSPSLYSFSRFHLFLSLSVF</sequence>
<accession>A0A6V7VAR2</accession>
<feature type="transmembrane region" description="Helical" evidence="1">
    <location>
        <begin position="105"/>
        <end position="123"/>
    </location>
</feature>